<reference evidence="2" key="1">
    <citation type="submission" date="2021-01" db="EMBL/GenBank/DDBJ databases">
        <title>Adiantum capillus-veneris genome.</title>
        <authorList>
            <person name="Fang Y."/>
            <person name="Liao Q."/>
        </authorList>
    </citation>
    <scope>NUCLEOTIDE SEQUENCE</scope>
    <source>
        <strain evidence="2">H3</strain>
        <tissue evidence="2">Leaf</tissue>
    </source>
</reference>
<name>A0A9D4U536_ADICA</name>
<comment type="caution">
    <text evidence="2">The sequence shown here is derived from an EMBL/GenBank/DDBJ whole genome shotgun (WGS) entry which is preliminary data.</text>
</comment>
<evidence type="ECO:0000313" key="3">
    <source>
        <dbReference type="Proteomes" id="UP000886520"/>
    </source>
</evidence>
<proteinExistence type="predicted"/>
<organism evidence="2 3">
    <name type="scientific">Adiantum capillus-veneris</name>
    <name type="common">Maidenhair fern</name>
    <dbReference type="NCBI Taxonomy" id="13818"/>
    <lineage>
        <taxon>Eukaryota</taxon>
        <taxon>Viridiplantae</taxon>
        <taxon>Streptophyta</taxon>
        <taxon>Embryophyta</taxon>
        <taxon>Tracheophyta</taxon>
        <taxon>Polypodiopsida</taxon>
        <taxon>Polypodiidae</taxon>
        <taxon>Polypodiales</taxon>
        <taxon>Pteridineae</taxon>
        <taxon>Pteridaceae</taxon>
        <taxon>Vittarioideae</taxon>
        <taxon>Adiantum</taxon>
    </lineage>
</organism>
<gene>
    <name evidence="2" type="ORF">GOP47_0025034</name>
</gene>
<keyword evidence="3" id="KW-1185">Reference proteome</keyword>
<accession>A0A9D4U536</accession>
<evidence type="ECO:0000256" key="1">
    <source>
        <dbReference type="SAM" id="MobiDB-lite"/>
    </source>
</evidence>
<sequence>MQPKAATHQEHVPAVRDPPFQPEELSANLSPKRAGGRGAEAMAKSMGGDARASLQATRDSPRKGGLVTGWAQRFACWLCGSEVGCRTQQRSPQPYNQYILRKLNIQ</sequence>
<dbReference type="EMBL" id="JABFUD020000024">
    <property type="protein sequence ID" value="KAI5060614.1"/>
    <property type="molecule type" value="Genomic_DNA"/>
</dbReference>
<protein>
    <submittedName>
        <fullName evidence="2">Uncharacterized protein</fullName>
    </submittedName>
</protein>
<dbReference type="Proteomes" id="UP000886520">
    <property type="component" value="Chromosome 24"/>
</dbReference>
<feature type="region of interest" description="Disordered" evidence="1">
    <location>
        <begin position="1"/>
        <end position="64"/>
    </location>
</feature>
<feature type="non-terminal residue" evidence="2">
    <location>
        <position position="106"/>
    </location>
</feature>
<dbReference type="AlphaFoldDB" id="A0A9D4U536"/>
<evidence type="ECO:0000313" key="2">
    <source>
        <dbReference type="EMBL" id="KAI5060614.1"/>
    </source>
</evidence>